<dbReference type="EMBL" id="CAJVPM010042142">
    <property type="protein sequence ID" value="CAG8708300.1"/>
    <property type="molecule type" value="Genomic_DNA"/>
</dbReference>
<gene>
    <name evidence="1" type="ORF">SCALOS_LOCUS10769</name>
</gene>
<evidence type="ECO:0000313" key="1">
    <source>
        <dbReference type="EMBL" id="CAG8708300.1"/>
    </source>
</evidence>
<evidence type="ECO:0000313" key="2">
    <source>
        <dbReference type="Proteomes" id="UP000789860"/>
    </source>
</evidence>
<dbReference type="Proteomes" id="UP000789860">
    <property type="component" value="Unassembled WGS sequence"/>
</dbReference>
<accession>A0ACA9PFJ7</accession>
<organism evidence="1 2">
    <name type="scientific">Scutellospora calospora</name>
    <dbReference type="NCBI Taxonomy" id="85575"/>
    <lineage>
        <taxon>Eukaryota</taxon>
        <taxon>Fungi</taxon>
        <taxon>Fungi incertae sedis</taxon>
        <taxon>Mucoromycota</taxon>
        <taxon>Glomeromycotina</taxon>
        <taxon>Glomeromycetes</taxon>
        <taxon>Diversisporales</taxon>
        <taxon>Gigasporaceae</taxon>
        <taxon>Scutellospora</taxon>
    </lineage>
</organism>
<keyword evidence="2" id="KW-1185">Reference proteome</keyword>
<name>A0ACA9PFJ7_9GLOM</name>
<feature type="non-terminal residue" evidence="1">
    <location>
        <position position="1"/>
    </location>
</feature>
<protein>
    <submittedName>
        <fullName evidence="1">3626_t:CDS:1</fullName>
    </submittedName>
</protein>
<reference evidence="1" key="1">
    <citation type="submission" date="2021-06" db="EMBL/GenBank/DDBJ databases">
        <authorList>
            <person name="Kallberg Y."/>
            <person name="Tangrot J."/>
            <person name="Rosling A."/>
        </authorList>
    </citation>
    <scope>NUCLEOTIDE SEQUENCE</scope>
    <source>
        <strain evidence="1">AU212A</strain>
    </source>
</reference>
<comment type="caution">
    <text evidence="1">The sequence shown here is derived from an EMBL/GenBank/DDBJ whole genome shotgun (WGS) entry which is preliminary data.</text>
</comment>
<feature type="non-terminal residue" evidence="1">
    <location>
        <position position="65"/>
    </location>
</feature>
<proteinExistence type="predicted"/>
<sequence length="65" mass="7596">RLLQAQAKKFAELLGISETDFKASQESESVLMEDLPNQWQKLVELLLQYKPEDVYNADETGLYYR</sequence>